<evidence type="ECO:0000256" key="3">
    <source>
        <dbReference type="ARBA" id="ARBA00022777"/>
    </source>
</evidence>
<dbReference type="InterPro" id="IPR050306">
    <property type="entry name" value="PfkB_Carbo_kinase"/>
</dbReference>
<dbReference type="RefSeq" id="WP_274152255.1">
    <property type="nucleotide sequence ID" value="NZ_CP117812.1"/>
</dbReference>
<gene>
    <name evidence="5" type="ORF">PQO03_17900</name>
</gene>
<dbReference type="Gene3D" id="3.40.1190.20">
    <property type="match status" value="1"/>
</dbReference>
<dbReference type="EMBL" id="CP117812">
    <property type="protein sequence ID" value="WDE97702.1"/>
    <property type="molecule type" value="Genomic_DNA"/>
</dbReference>
<evidence type="ECO:0000313" key="6">
    <source>
        <dbReference type="Proteomes" id="UP001214250"/>
    </source>
</evidence>
<dbReference type="InterPro" id="IPR029056">
    <property type="entry name" value="Ribokinase-like"/>
</dbReference>
<proteinExistence type="inferred from homology"/>
<keyword evidence="2" id="KW-0808">Transferase</keyword>
<keyword evidence="3 5" id="KW-0418">Kinase</keyword>
<organism evidence="5 6">
    <name type="scientific">Lentisphaera profundi</name>
    <dbReference type="NCBI Taxonomy" id="1658616"/>
    <lineage>
        <taxon>Bacteria</taxon>
        <taxon>Pseudomonadati</taxon>
        <taxon>Lentisphaerota</taxon>
        <taxon>Lentisphaeria</taxon>
        <taxon>Lentisphaerales</taxon>
        <taxon>Lentisphaeraceae</taxon>
        <taxon>Lentisphaera</taxon>
    </lineage>
</organism>
<name>A0ABY7VVG5_9BACT</name>
<evidence type="ECO:0000256" key="1">
    <source>
        <dbReference type="ARBA" id="ARBA00010688"/>
    </source>
</evidence>
<dbReference type="SUPFAM" id="SSF53613">
    <property type="entry name" value="Ribokinase-like"/>
    <property type="match status" value="1"/>
</dbReference>
<keyword evidence="6" id="KW-1185">Reference proteome</keyword>
<evidence type="ECO:0000313" key="5">
    <source>
        <dbReference type="EMBL" id="WDE97702.1"/>
    </source>
</evidence>
<reference evidence="5 6" key="1">
    <citation type="submission" date="2023-02" db="EMBL/GenBank/DDBJ databases">
        <title>Genome sequence of Lentisphaera profundi SAORIC-696.</title>
        <authorList>
            <person name="Kim e."/>
            <person name="Cho J.-C."/>
            <person name="Choi A."/>
            <person name="Kang I."/>
        </authorList>
    </citation>
    <scope>NUCLEOTIDE SEQUENCE [LARGE SCALE GENOMIC DNA]</scope>
    <source>
        <strain evidence="5 6">SAORIC-696</strain>
    </source>
</reference>
<evidence type="ECO:0000256" key="2">
    <source>
        <dbReference type="ARBA" id="ARBA00022679"/>
    </source>
</evidence>
<comment type="similarity">
    <text evidence="1">Belongs to the carbohydrate kinase PfkB family.</text>
</comment>
<dbReference type="Proteomes" id="UP001214250">
    <property type="component" value="Chromosome 2"/>
</dbReference>
<sequence length="286" mass="31591">MKTLCIGEILWDIFPDHKVWGGAPANFIFHTAQLGADATAYSAIGNDQLGTELSGAIKSCGINLLAEANEYSTGKVDILIDDEGHAQYQFNDNCSWDYIAFTPELQRLSSEADLIVFGSLAQRHEQSRVTIYRALTHKKPSAKVLFDINLRQDFYNTEIIEASLKACDFLKLNEDELPIIEQLLDITLGAIIERYQLELVIFTLGAEGSRIISKDAVSDQPAVKCKVVDTVGAGDSFTASFIINYLRGMTIPKSQELASEIAAFVCTQKGATVELPILLKQKMEYV</sequence>
<feature type="domain" description="Carbohydrate kinase PfkB" evidence="4">
    <location>
        <begin position="18"/>
        <end position="276"/>
    </location>
</feature>
<accession>A0ABY7VVG5</accession>
<dbReference type="Pfam" id="PF00294">
    <property type="entry name" value="PfkB"/>
    <property type="match status" value="1"/>
</dbReference>
<dbReference type="PANTHER" id="PTHR43085">
    <property type="entry name" value="HEXOKINASE FAMILY MEMBER"/>
    <property type="match status" value="1"/>
</dbReference>
<evidence type="ECO:0000259" key="4">
    <source>
        <dbReference type="Pfam" id="PF00294"/>
    </source>
</evidence>
<dbReference type="CDD" id="cd01167">
    <property type="entry name" value="bac_FRK"/>
    <property type="match status" value="1"/>
</dbReference>
<dbReference type="GO" id="GO:0016301">
    <property type="term" value="F:kinase activity"/>
    <property type="evidence" value="ECO:0007669"/>
    <property type="project" value="UniProtKB-KW"/>
</dbReference>
<dbReference type="PANTHER" id="PTHR43085:SF57">
    <property type="entry name" value="CARBOHYDRATE KINASE PFKB DOMAIN-CONTAINING PROTEIN"/>
    <property type="match status" value="1"/>
</dbReference>
<dbReference type="InterPro" id="IPR011611">
    <property type="entry name" value="PfkB_dom"/>
</dbReference>
<protein>
    <submittedName>
        <fullName evidence="5">Carbohydrate kinase</fullName>
    </submittedName>
</protein>